<evidence type="ECO:0000256" key="7">
    <source>
        <dbReference type="HAMAP-Rule" id="MF_01310"/>
    </source>
</evidence>
<dbReference type="EMBL" id="MHKN01000004">
    <property type="protein sequence ID" value="OGY92964.1"/>
    <property type="molecule type" value="Genomic_DNA"/>
</dbReference>
<dbReference type="PROSITE" id="PS00054">
    <property type="entry name" value="RIBOSOMAL_S11"/>
    <property type="match status" value="1"/>
</dbReference>
<evidence type="ECO:0000256" key="6">
    <source>
        <dbReference type="ARBA" id="ARBA00035160"/>
    </source>
</evidence>
<dbReference type="FunFam" id="3.30.420.80:FF:000010">
    <property type="entry name" value="30S ribosomal protein S11"/>
    <property type="match status" value="1"/>
</dbReference>
<dbReference type="PANTHER" id="PTHR11759">
    <property type="entry name" value="40S RIBOSOMAL PROTEIN S14/30S RIBOSOMAL PROTEIN S11"/>
    <property type="match status" value="1"/>
</dbReference>
<dbReference type="InterPro" id="IPR001971">
    <property type="entry name" value="Ribosomal_uS11"/>
</dbReference>
<dbReference type="GO" id="GO:0005840">
    <property type="term" value="C:ribosome"/>
    <property type="evidence" value="ECO:0007669"/>
    <property type="project" value="UniProtKB-KW"/>
</dbReference>
<dbReference type="SUPFAM" id="SSF53137">
    <property type="entry name" value="Translational machinery components"/>
    <property type="match status" value="1"/>
</dbReference>
<keyword evidence="3 7" id="KW-0694">RNA-binding</keyword>
<protein>
    <recommendedName>
        <fullName evidence="6 7">Small ribosomal subunit protein uS11</fullName>
    </recommendedName>
</protein>
<dbReference type="Proteomes" id="UP000177349">
    <property type="component" value="Unassembled WGS sequence"/>
</dbReference>
<comment type="function">
    <text evidence="7">Located on the platform of the 30S subunit, it bridges several disparate RNA helices of the 16S rRNA. Forms part of the Shine-Dalgarno cleft in the 70S ribosome.</text>
</comment>
<gene>
    <name evidence="7" type="primary">rpsK</name>
    <name evidence="9" type="ORF">A3B31_00305</name>
</gene>
<dbReference type="InterPro" id="IPR019981">
    <property type="entry name" value="Ribosomal_uS11_bac-type"/>
</dbReference>
<dbReference type="InterPro" id="IPR036967">
    <property type="entry name" value="Ribosomal_uS11_sf"/>
</dbReference>
<accession>A0A1G2BUX8</accession>
<evidence type="ECO:0000313" key="9">
    <source>
        <dbReference type="EMBL" id="OGY92964.1"/>
    </source>
</evidence>
<comment type="subunit">
    <text evidence="7">Part of the 30S ribosomal subunit. Interacts with proteins S7 and S18. Binds to IF-3.</text>
</comment>
<proteinExistence type="inferred from homology"/>
<dbReference type="InterPro" id="IPR018102">
    <property type="entry name" value="Ribosomal_uS11_CS"/>
</dbReference>
<dbReference type="Gene3D" id="3.30.420.80">
    <property type="entry name" value="Ribosomal protein S11"/>
    <property type="match status" value="1"/>
</dbReference>
<dbReference type="NCBIfam" id="NF003698">
    <property type="entry name" value="PRK05309.1"/>
    <property type="match status" value="1"/>
</dbReference>
<dbReference type="GO" id="GO:0019843">
    <property type="term" value="F:rRNA binding"/>
    <property type="evidence" value="ECO:0007669"/>
    <property type="project" value="UniProtKB-UniRule"/>
</dbReference>
<dbReference type="AlphaFoldDB" id="A0A1G2BUX8"/>
<organism evidence="9 10">
    <name type="scientific">Candidatus Komeilibacteria bacterium RIFCSPLOWO2_01_FULL_53_11</name>
    <dbReference type="NCBI Taxonomy" id="1798552"/>
    <lineage>
        <taxon>Bacteria</taxon>
        <taxon>Candidatus Komeiliibacteriota</taxon>
    </lineage>
</organism>
<dbReference type="GO" id="GO:0006412">
    <property type="term" value="P:translation"/>
    <property type="evidence" value="ECO:0007669"/>
    <property type="project" value="UniProtKB-UniRule"/>
</dbReference>
<dbReference type="GO" id="GO:1990904">
    <property type="term" value="C:ribonucleoprotein complex"/>
    <property type="evidence" value="ECO:0007669"/>
    <property type="project" value="UniProtKB-KW"/>
</dbReference>
<comment type="similarity">
    <text evidence="1 7 8">Belongs to the universal ribosomal protein uS11 family.</text>
</comment>
<reference evidence="9 10" key="1">
    <citation type="journal article" date="2016" name="Nat. Commun.">
        <title>Thousands of microbial genomes shed light on interconnected biogeochemical processes in an aquifer system.</title>
        <authorList>
            <person name="Anantharaman K."/>
            <person name="Brown C.T."/>
            <person name="Hug L.A."/>
            <person name="Sharon I."/>
            <person name="Castelle C.J."/>
            <person name="Probst A.J."/>
            <person name="Thomas B.C."/>
            <person name="Singh A."/>
            <person name="Wilkins M.J."/>
            <person name="Karaoz U."/>
            <person name="Brodie E.L."/>
            <person name="Williams K.H."/>
            <person name="Hubbard S.S."/>
            <person name="Banfield J.F."/>
        </authorList>
    </citation>
    <scope>NUCLEOTIDE SEQUENCE [LARGE SCALE GENOMIC DNA]</scope>
</reference>
<dbReference type="HAMAP" id="MF_01310">
    <property type="entry name" value="Ribosomal_uS11"/>
    <property type="match status" value="1"/>
</dbReference>
<dbReference type="PIRSF" id="PIRSF002131">
    <property type="entry name" value="Ribosomal_S11"/>
    <property type="match status" value="1"/>
</dbReference>
<evidence type="ECO:0000256" key="4">
    <source>
        <dbReference type="ARBA" id="ARBA00022980"/>
    </source>
</evidence>
<evidence type="ECO:0000256" key="5">
    <source>
        <dbReference type="ARBA" id="ARBA00023274"/>
    </source>
</evidence>
<evidence type="ECO:0000256" key="2">
    <source>
        <dbReference type="ARBA" id="ARBA00022730"/>
    </source>
</evidence>
<comment type="caution">
    <text evidence="9">The sequence shown here is derived from an EMBL/GenBank/DDBJ whole genome shotgun (WGS) entry which is preliminary data.</text>
</comment>
<evidence type="ECO:0000256" key="8">
    <source>
        <dbReference type="RuleBase" id="RU003629"/>
    </source>
</evidence>
<dbReference type="NCBIfam" id="TIGR03632">
    <property type="entry name" value="uS11_bact"/>
    <property type="match status" value="1"/>
</dbReference>
<sequence>METTTATVTEPKVRVRKKKKRLVTRGRAYVQATYNNTIVTLTDPHGNVLTWSSAGRTGFRGPKKSTPYAASVIARDACDRVREYNLKEVDVFITGVGSGRESAVRALHANGLEVLSIKDVTPIPHNGCRPKKPRRV</sequence>
<keyword evidence="2 7" id="KW-0699">rRNA-binding</keyword>
<evidence type="ECO:0000313" key="10">
    <source>
        <dbReference type="Proteomes" id="UP000177349"/>
    </source>
</evidence>
<evidence type="ECO:0000256" key="3">
    <source>
        <dbReference type="ARBA" id="ARBA00022884"/>
    </source>
</evidence>
<keyword evidence="5 7" id="KW-0687">Ribonucleoprotein</keyword>
<dbReference type="Pfam" id="PF00411">
    <property type="entry name" value="Ribosomal_S11"/>
    <property type="match status" value="1"/>
</dbReference>
<name>A0A1G2BUX8_9BACT</name>
<evidence type="ECO:0000256" key="1">
    <source>
        <dbReference type="ARBA" id="ARBA00006194"/>
    </source>
</evidence>
<dbReference type="GO" id="GO:0003735">
    <property type="term" value="F:structural constituent of ribosome"/>
    <property type="evidence" value="ECO:0007669"/>
    <property type="project" value="InterPro"/>
</dbReference>
<keyword evidence="4 7" id="KW-0689">Ribosomal protein</keyword>